<dbReference type="GO" id="GO:0000976">
    <property type="term" value="F:transcription cis-regulatory region binding"/>
    <property type="evidence" value="ECO:0007669"/>
    <property type="project" value="TreeGrafter"/>
</dbReference>
<feature type="compositionally biased region" description="Polar residues" evidence="3">
    <location>
        <begin position="1"/>
        <end position="15"/>
    </location>
</feature>
<gene>
    <name evidence="5" type="ORF">BXYJ_LOCUS4207</name>
</gene>
<evidence type="ECO:0000313" key="6">
    <source>
        <dbReference type="Proteomes" id="UP000095284"/>
    </source>
</evidence>
<dbReference type="Proteomes" id="UP000659654">
    <property type="component" value="Unassembled WGS sequence"/>
</dbReference>
<comment type="subcellular location">
    <subcellularLocation>
        <location evidence="1">Nucleus</location>
    </subcellularLocation>
</comment>
<dbReference type="InterPro" id="IPR000014">
    <property type="entry name" value="PAS"/>
</dbReference>
<dbReference type="GO" id="GO:0032922">
    <property type="term" value="P:circadian regulation of gene expression"/>
    <property type="evidence" value="ECO:0007669"/>
    <property type="project" value="TreeGrafter"/>
</dbReference>
<dbReference type="GO" id="GO:0043153">
    <property type="term" value="P:entrainment of circadian clock by photoperiod"/>
    <property type="evidence" value="ECO:0007669"/>
    <property type="project" value="TreeGrafter"/>
</dbReference>
<dbReference type="WBParaSite" id="BXY_1589600.1">
    <property type="protein sequence ID" value="BXY_1589600.1"/>
    <property type="gene ID" value="BXY_1589600"/>
</dbReference>
<dbReference type="eggNOG" id="KOG3753">
    <property type="taxonomic scope" value="Eukaryota"/>
</dbReference>
<feature type="region of interest" description="Disordered" evidence="3">
    <location>
        <begin position="1"/>
        <end position="20"/>
    </location>
</feature>
<proteinExistence type="predicted"/>
<name>A0A1I7SS79_BURXY</name>
<dbReference type="OrthoDB" id="7788983at2759"/>
<dbReference type="GO" id="GO:0005634">
    <property type="term" value="C:nucleus"/>
    <property type="evidence" value="ECO:0007669"/>
    <property type="project" value="UniProtKB-SubCell"/>
</dbReference>
<feature type="region of interest" description="Disordered" evidence="3">
    <location>
        <begin position="37"/>
        <end position="66"/>
    </location>
</feature>
<feature type="region of interest" description="Disordered" evidence="3">
    <location>
        <begin position="414"/>
        <end position="449"/>
    </location>
</feature>
<dbReference type="GO" id="GO:0000122">
    <property type="term" value="P:negative regulation of transcription by RNA polymerase II"/>
    <property type="evidence" value="ECO:0007669"/>
    <property type="project" value="TreeGrafter"/>
</dbReference>
<protein>
    <submittedName>
        <fullName evidence="5">(pine wood nematode) hypothetical protein</fullName>
    </submittedName>
    <submittedName>
        <fullName evidence="8">PAS domain-containing protein</fullName>
    </submittedName>
</protein>
<dbReference type="Proteomes" id="UP000095284">
    <property type="component" value="Unplaced"/>
</dbReference>
<dbReference type="EMBL" id="CAJFCV020000002">
    <property type="protein sequence ID" value="CAG9097955.1"/>
    <property type="molecule type" value="Genomic_DNA"/>
</dbReference>
<dbReference type="Gene3D" id="3.30.450.20">
    <property type="entry name" value="PAS domain"/>
    <property type="match status" value="1"/>
</dbReference>
<dbReference type="CDD" id="cd00130">
    <property type="entry name" value="PAS"/>
    <property type="match status" value="1"/>
</dbReference>
<keyword evidence="2" id="KW-0539">Nucleus</keyword>
<dbReference type="InterPro" id="IPR050760">
    <property type="entry name" value="Period_circadian_regulator"/>
</dbReference>
<dbReference type="AlphaFoldDB" id="A0A1I7SS79"/>
<evidence type="ECO:0000256" key="1">
    <source>
        <dbReference type="ARBA" id="ARBA00004123"/>
    </source>
</evidence>
<reference evidence="8" key="1">
    <citation type="submission" date="2016-11" db="UniProtKB">
        <authorList>
            <consortium name="WormBaseParasite"/>
        </authorList>
    </citation>
    <scope>IDENTIFICATION</scope>
</reference>
<reference evidence="5" key="2">
    <citation type="submission" date="2020-09" db="EMBL/GenBank/DDBJ databases">
        <authorList>
            <person name="Kikuchi T."/>
        </authorList>
    </citation>
    <scope>NUCLEOTIDE SEQUENCE</scope>
    <source>
        <strain evidence="5">Ka4C1</strain>
    </source>
</reference>
<dbReference type="GO" id="GO:0001222">
    <property type="term" value="F:transcription corepressor binding"/>
    <property type="evidence" value="ECO:0007669"/>
    <property type="project" value="TreeGrafter"/>
</dbReference>
<dbReference type="Pfam" id="PF14598">
    <property type="entry name" value="PAS_11"/>
    <property type="match status" value="1"/>
</dbReference>
<evidence type="ECO:0000256" key="3">
    <source>
        <dbReference type="SAM" id="MobiDB-lite"/>
    </source>
</evidence>
<feature type="domain" description="PAS" evidence="4">
    <location>
        <begin position="182"/>
        <end position="241"/>
    </location>
</feature>
<dbReference type="Proteomes" id="UP000582659">
    <property type="component" value="Unassembled WGS sequence"/>
</dbReference>
<dbReference type="PROSITE" id="PS50112">
    <property type="entry name" value="PAS"/>
    <property type="match status" value="1"/>
</dbReference>
<evidence type="ECO:0000313" key="5">
    <source>
        <dbReference type="EMBL" id="CAD5215793.1"/>
    </source>
</evidence>
<evidence type="ECO:0000256" key="2">
    <source>
        <dbReference type="ARBA" id="ARBA00023242"/>
    </source>
</evidence>
<organism evidence="6 8">
    <name type="scientific">Bursaphelenchus xylophilus</name>
    <name type="common">Pinewood nematode worm</name>
    <name type="synonym">Aphelenchoides xylophilus</name>
    <dbReference type="NCBI Taxonomy" id="6326"/>
    <lineage>
        <taxon>Eukaryota</taxon>
        <taxon>Metazoa</taxon>
        <taxon>Ecdysozoa</taxon>
        <taxon>Nematoda</taxon>
        <taxon>Chromadorea</taxon>
        <taxon>Rhabditida</taxon>
        <taxon>Tylenchina</taxon>
        <taxon>Tylenchomorpha</taxon>
        <taxon>Aphelenchoidea</taxon>
        <taxon>Aphelenchoididae</taxon>
        <taxon>Bursaphelenchus</taxon>
    </lineage>
</organism>
<sequence length="491" mass="53708">MLRANTLESPQTSPISECPHAMTPLKATDLHLALQSPSSLLDSPPASVANDSNERSNLRSKHANSESPSELFLGTLTVSLPSGEILQVTSESSKLSEFVDVGGNLLGSLHGKGGRILMMQAFCGGSNPRMYARLKNNSRTLSCSLICDFKKDEQNPDIRICSVNVYAVEFVRTPQAGVKCEFITRHNSNCNLIYFDSASVPFLGHFPSEKTGSSLFSIVHPDDVAILERVHQDLKAGIALARCAGLRLITFDGRICVVDSEWAAFTNPWTGLVEMVVAKHTVVGLEDDTTPKVMALDDTKRCDMMIRRILENTDDFVTKPDVVQNTGVHTPPLTKNSGSSPGSPDLMLSYTQMSCLDNVRRLLSSQKTSDHLVVQNSTFHTSKANGNSAPLTKELLNLHDRRWEAVCKGTWHRRLQKKRPMSSADGLDAQKKPKVEPNPSPLLANALGHTKPYPQPQLVNYLNALFANPQTQTMVQSLLGHATSTQSVPPC</sequence>
<evidence type="ECO:0000259" key="4">
    <source>
        <dbReference type="PROSITE" id="PS50112"/>
    </source>
</evidence>
<dbReference type="EMBL" id="CAJFDI010000002">
    <property type="protein sequence ID" value="CAD5215793.1"/>
    <property type="molecule type" value="Genomic_DNA"/>
</dbReference>
<evidence type="ECO:0000313" key="7">
    <source>
        <dbReference type="Proteomes" id="UP000659654"/>
    </source>
</evidence>
<accession>A0A1I7SS79</accession>
<evidence type="ECO:0000313" key="8">
    <source>
        <dbReference type="WBParaSite" id="BXY_1589600.1"/>
    </source>
</evidence>
<dbReference type="SMR" id="A0A1I7SS79"/>
<keyword evidence="7" id="KW-1185">Reference proteome</keyword>
<feature type="compositionally biased region" description="Low complexity" evidence="3">
    <location>
        <begin position="37"/>
        <end position="49"/>
    </location>
</feature>
<dbReference type="InterPro" id="IPR035965">
    <property type="entry name" value="PAS-like_dom_sf"/>
</dbReference>
<dbReference type="PANTHER" id="PTHR11269">
    <property type="entry name" value="PERIOD CIRCADIAN PROTEIN"/>
    <property type="match status" value="1"/>
</dbReference>
<dbReference type="GO" id="GO:0005737">
    <property type="term" value="C:cytoplasm"/>
    <property type="evidence" value="ECO:0007669"/>
    <property type="project" value="TreeGrafter"/>
</dbReference>
<dbReference type="PANTHER" id="PTHR11269:SF16">
    <property type="entry name" value="PERIOD CIRCADIAN PROTEIN"/>
    <property type="match status" value="1"/>
</dbReference>
<dbReference type="SUPFAM" id="SSF55785">
    <property type="entry name" value="PYP-like sensor domain (PAS domain)"/>
    <property type="match status" value="1"/>
</dbReference>